<evidence type="ECO:0000256" key="4">
    <source>
        <dbReference type="ARBA" id="ARBA00023004"/>
    </source>
</evidence>
<protein>
    <submittedName>
        <fullName evidence="6">Heme-containing dehydratase</fullName>
    </submittedName>
</protein>
<gene>
    <name evidence="6" type="ORF">N7493_004891</name>
</gene>
<proteinExistence type="predicted"/>
<dbReference type="GO" id="GO:0016829">
    <property type="term" value="F:lyase activity"/>
    <property type="evidence" value="ECO:0007669"/>
    <property type="project" value="UniProtKB-KW"/>
</dbReference>
<evidence type="ECO:0000256" key="3">
    <source>
        <dbReference type="ARBA" id="ARBA00022723"/>
    </source>
</evidence>
<evidence type="ECO:0000256" key="1">
    <source>
        <dbReference type="ARBA" id="ARBA00001970"/>
    </source>
</evidence>
<sequence>MISSQITRPISIASFKKKLQAPSYSKHLYGSGYWKARTDYLNWWTSDAVMNFWANLSPHVGMWREIMMSSGTRTQFGTNQPKPSGLGHLGTPKSLGKKSGYWGCYRHRMSASQDSIFATNIDKEIVQARHKRKDTDCEIPIRPGRQFVTNLPDNVCFVVEGQDHSEIMDAEKEFWFMNFDQSAERWMKDLVAAGEGSGVLDSKLCYCPESGIFRESDLTALNYNNKVQLFYSKDLRLLEKIGRSNKGHVDLRHRFMRAYGPGGEMNSGKICLWVERAVIKGMK</sequence>
<organism evidence="6 7">
    <name type="scientific">Penicillium malachiteum</name>
    <dbReference type="NCBI Taxonomy" id="1324776"/>
    <lineage>
        <taxon>Eukaryota</taxon>
        <taxon>Fungi</taxon>
        <taxon>Dikarya</taxon>
        <taxon>Ascomycota</taxon>
        <taxon>Pezizomycotina</taxon>
        <taxon>Eurotiomycetes</taxon>
        <taxon>Eurotiomycetidae</taxon>
        <taxon>Eurotiales</taxon>
        <taxon>Aspergillaceae</taxon>
        <taxon>Penicillium</taxon>
    </lineage>
</organism>
<dbReference type="Pfam" id="PF13816">
    <property type="entry name" value="Dehydratase_hem"/>
    <property type="match status" value="1"/>
</dbReference>
<name>A0AAD6HLP3_9EURO</name>
<dbReference type="Proteomes" id="UP001215712">
    <property type="component" value="Unassembled WGS sequence"/>
</dbReference>
<accession>A0AAD6HLP3</accession>
<evidence type="ECO:0000256" key="5">
    <source>
        <dbReference type="ARBA" id="ARBA00023239"/>
    </source>
</evidence>
<keyword evidence="3" id="KW-0479">Metal-binding</keyword>
<evidence type="ECO:0000313" key="7">
    <source>
        <dbReference type="Proteomes" id="UP001215712"/>
    </source>
</evidence>
<dbReference type="EMBL" id="JAQJAN010000006">
    <property type="protein sequence ID" value="KAJ5727071.1"/>
    <property type="molecule type" value="Genomic_DNA"/>
</dbReference>
<keyword evidence="4" id="KW-0408">Iron</keyword>
<dbReference type="InterPro" id="IPR025702">
    <property type="entry name" value="OXD"/>
</dbReference>
<comment type="caution">
    <text evidence="6">The sequence shown here is derived from an EMBL/GenBank/DDBJ whole genome shotgun (WGS) entry which is preliminary data.</text>
</comment>
<comment type="cofactor">
    <cofactor evidence="1">
        <name>heme b</name>
        <dbReference type="ChEBI" id="CHEBI:60344"/>
    </cofactor>
</comment>
<keyword evidence="2" id="KW-0349">Heme</keyword>
<keyword evidence="7" id="KW-1185">Reference proteome</keyword>
<evidence type="ECO:0000256" key="2">
    <source>
        <dbReference type="ARBA" id="ARBA00022617"/>
    </source>
</evidence>
<keyword evidence="5" id="KW-0456">Lyase</keyword>
<evidence type="ECO:0000313" key="6">
    <source>
        <dbReference type="EMBL" id="KAJ5727071.1"/>
    </source>
</evidence>
<reference evidence="6" key="2">
    <citation type="submission" date="2023-01" db="EMBL/GenBank/DDBJ databases">
        <authorList>
            <person name="Petersen C."/>
        </authorList>
    </citation>
    <scope>NUCLEOTIDE SEQUENCE</scope>
    <source>
        <strain evidence="6">IBT 17514</strain>
    </source>
</reference>
<dbReference type="GO" id="GO:0046872">
    <property type="term" value="F:metal ion binding"/>
    <property type="evidence" value="ECO:0007669"/>
    <property type="project" value="UniProtKB-KW"/>
</dbReference>
<reference evidence="6" key="1">
    <citation type="journal article" date="2023" name="IMA Fungus">
        <title>Comparative genomic study of the Penicillium genus elucidates a diverse pangenome and 15 lateral gene transfer events.</title>
        <authorList>
            <person name="Petersen C."/>
            <person name="Sorensen T."/>
            <person name="Nielsen M.R."/>
            <person name="Sondergaard T.E."/>
            <person name="Sorensen J.L."/>
            <person name="Fitzpatrick D.A."/>
            <person name="Frisvad J.C."/>
            <person name="Nielsen K.L."/>
        </authorList>
    </citation>
    <scope>NUCLEOTIDE SEQUENCE</scope>
    <source>
        <strain evidence="6">IBT 17514</strain>
    </source>
</reference>
<dbReference type="AlphaFoldDB" id="A0AAD6HLP3"/>